<keyword evidence="5" id="KW-1185">Reference proteome</keyword>
<dbReference type="CDD" id="cd07983">
    <property type="entry name" value="LPLAT_DUF374-like"/>
    <property type="match status" value="1"/>
</dbReference>
<reference evidence="4 5" key="1">
    <citation type="submission" date="2019-02" db="EMBL/GenBank/DDBJ databases">
        <title>Deep-cultivation of Planctomycetes and their phenomic and genomic characterization uncovers novel biology.</title>
        <authorList>
            <person name="Wiegand S."/>
            <person name="Jogler M."/>
            <person name="Boedeker C."/>
            <person name="Pinto D."/>
            <person name="Vollmers J."/>
            <person name="Rivas-Marin E."/>
            <person name="Kohn T."/>
            <person name="Peeters S.H."/>
            <person name="Heuer A."/>
            <person name="Rast P."/>
            <person name="Oberbeckmann S."/>
            <person name="Bunk B."/>
            <person name="Jeske O."/>
            <person name="Meyerdierks A."/>
            <person name="Storesund J.E."/>
            <person name="Kallscheuer N."/>
            <person name="Luecker S."/>
            <person name="Lage O.M."/>
            <person name="Pohl T."/>
            <person name="Merkel B.J."/>
            <person name="Hornburger P."/>
            <person name="Mueller R.-W."/>
            <person name="Bruemmer F."/>
            <person name="Labrenz M."/>
            <person name="Spormann A.M."/>
            <person name="Op den Camp H."/>
            <person name="Overmann J."/>
            <person name="Amann R."/>
            <person name="Jetten M.S.M."/>
            <person name="Mascher T."/>
            <person name="Medema M.H."/>
            <person name="Devos D.P."/>
            <person name="Kaster A.-K."/>
            <person name="Ovreas L."/>
            <person name="Rohde M."/>
            <person name="Galperin M.Y."/>
            <person name="Jogler C."/>
        </authorList>
    </citation>
    <scope>NUCLEOTIDE SEQUENCE [LARGE SCALE GENOMIC DNA]</scope>
    <source>
        <strain evidence="4 5">Pla133</strain>
    </source>
</reference>
<dbReference type="Proteomes" id="UP000316921">
    <property type="component" value="Chromosome"/>
</dbReference>
<dbReference type="InterPro" id="IPR007172">
    <property type="entry name" value="DUF374"/>
</dbReference>
<organism evidence="4 5">
    <name type="scientific">Engelhardtia mirabilis</name>
    <dbReference type="NCBI Taxonomy" id="2528011"/>
    <lineage>
        <taxon>Bacteria</taxon>
        <taxon>Pseudomonadati</taxon>
        <taxon>Planctomycetota</taxon>
        <taxon>Planctomycetia</taxon>
        <taxon>Planctomycetia incertae sedis</taxon>
        <taxon>Engelhardtia</taxon>
    </lineage>
</organism>
<feature type="region of interest" description="Disordered" evidence="1">
    <location>
        <begin position="1"/>
        <end position="29"/>
    </location>
</feature>
<dbReference type="SUPFAM" id="SSF69593">
    <property type="entry name" value="Glycerol-3-phosphate (1)-acyltransferase"/>
    <property type="match status" value="1"/>
</dbReference>
<keyword evidence="2" id="KW-0472">Membrane</keyword>
<keyword evidence="2" id="KW-1133">Transmembrane helix</keyword>
<evidence type="ECO:0000259" key="3">
    <source>
        <dbReference type="Pfam" id="PF04028"/>
    </source>
</evidence>
<name>A0A518BT01_9BACT</name>
<dbReference type="Pfam" id="PF04028">
    <property type="entry name" value="DUF374"/>
    <property type="match status" value="1"/>
</dbReference>
<dbReference type="EMBL" id="CP036287">
    <property type="protein sequence ID" value="QDU70107.1"/>
    <property type="molecule type" value="Genomic_DNA"/>
</dbReference>
<sequence length="250" mass="27029">MSGDAAEADGVPRDEGPDGAPTRSSAKKRYKRLRRRIGAALISTVGPTLFRLLARTWRLEFVGRANMPESTDVGFLVAVWHGRMLLGMPSHPGRLYSVLVSPSDDGSLAKLALERFGYRIIRGSSGRSGARALREMLNVVKGGQRVVVTPDGPRGPQHSTNPGLAWLARATGFPIVPIGIVADRAWHLRSWDAFTIAKPFSRVAVVYGEPVVVERGSGEAGLEAATAELRKRLIAAEVRGCELIGAEQDW</sequence>
<dbReference type="AlphaFoldDB" id="A0A518BT01"/>
<accession>A0A518BT01</accession>
<evidence type="ECO:0000313" key="4">
    <source>
        <dbReference type="EMBL" id="QDU70107.1"/>
    </source>
</evidence>
<dbReference type="RefSeq" id="WP_145070639.1">
    <property type="nucleotide sequence ID" value="NZ_CP036287.1"/>
</dbReference>
<dbReference type="KEGG" id="pbap:Pla133_52300"/>
<evidence type="ECO:0000256" key="2">
    <source>
        <dbReference type="SAM" id="Phobius"/>
    </source>
</evidence>
<feature type="transmembrane region" description="Helical" evidence="2">
    <location>
        <begin position="37"/>
        <end position="54"/>
    </location>
</feature>
<proteinExistence type="predicted"/>
<evidence type="ECO:0000313" key="5">
    <source>
        <dbReference type="Proteomes" id="UP000316921"/>
    </source>
</evidence>
<feature type="domain" description="DUF374" evidence="3">
    <location>
        <begin position="92"/>
        <end position="156"/>
    </location>
</feature>
<evidence type="ECO:0000256" key="1">
    <source>
        <dbReference type="SAM" id="MobiDB-lite"/>
    </source>
</evidence>
<gene>
    <name evidence="4" type="ORF">Pla133_52300</name>
</gene>
<keyword evidence="2" id="KW-0812">Transmembrane</keyword>
<protein>
    <recommendedName>
        <fullName evidence="3">DUF374 domain-containing protein</fullName>
    </recommendedName>
</protein>